<dbReference type="CDD" id="cd07087">
    <property type="entry name" value="ALDH_F3-13-14_CALDH-like"/>
    <property type="match status" value="1"/>
</dbReference>
<evidence type="ECO:0000313" key="8">
    <source>
        <dbReference type="Proteomes" id="UP001500301"/>
    </source>
</evidence>
<dbReference type="InterPro" id="IPR029510">
    <property type="entry name" value="Ald_DH_CS_GLU"/>
</dbReference>
<dbReference type="InterPro" id="IPR016161">
    <property type="entry name" value="Ald_DH/histidinol_DH"/>
</dbReference>
<feature type="active site" evidence="4">
    <location>
        <position position="224"/>
    </location>
</feature>
<dbReference type="InterPro" id="IPR016162">
    <property type="entry name" value="Ald_DH_N"/>
</dbReference>
<dbReference type="PROSITE" id="PS00687">
    <property type="entry name" value="ALDEHYDE_DEHYDR_GLU"/>
    <property type="match status" value="1"/>
</dbReference>
<dbReference type="PANTHER" id="PTHR43570">
    <property type="entry name" value="ALDEHYDE DEHYDROGENASE"/>
    <property type="match status" value="1"/>
</dbReference>
<dbReference type="InterPro" id="IPR012394">
    <property type="entry name" value="Aldehyde_DH_NAD(P)"/>
</dbReference>
<name>A0ABP6USY4_9ACTN</name>
<evidence type="ECO:0000256" key="1">
    <source>
        <dbReference type="ARBA" id="ARBA00009986"/>
    </source>
</evidence>
<comment type="similarity">
    <text evidence="1 3 5">Belongs to the aldehyde dehydrogenase family.</text>
</comment>
<evidence type="ECO:0000256" key="5">
    <source>
        <dbReference type="RuleBase" id="RU003345"/>
    </source>
</evidence>
<evidence type="ECO:0000256" key="2">
    <source>
        <dbReference type="ARBA" id="ARBA00023002"/>
    </source>
</evidence>
<dbReference type="Gene3D" id="3.40.605.10">
    <property type="entry name" value="Aldehyde Dehydrogenase, Chain A, domain 1"/>
    <property type="match status" value="1"/>
</dbReference>
<keyword evidence="2 3" id="KW-0560">Oxidoreductase</keyword>
<dbReference type="InterPro" id="IPR015590">
    <property type="entry name" value="Aldehyde_DH_dom"/>
</dbReference>
<organism evidence="7 8">
    <name type="scientific">Nocardioides daeguensis</name>
    <dbReference type="NCBI Taxonomy" id="908359"/>
    <lineage>
        <taxon>Bacteria</taxon>
        <taxon>Bacillati</taxon>
        <taxon>Actinomycetota</taxon>
        <taxon>Actinomycetes</taxon>
        <taxon>Propionibacteriales</taxon>
        <taxon>Nocardioidaceae</taxon>
        <taxon>Nocardioides</taxon>
    </lineage>
</organism>
<dbReference type="InterPro" id="IPR016160">
    <property type="entry name" value="Ald_DH_CS_CYS"/>
</dbReference>
<evidence type="ECO:0000256" key="3">
    <source>
        <dbReference type="PIRNR" id="PIRNR036492"/>
    </source>
</evidence>
<sequence length="468" mass="50215">MSAQVESSAGTGAEGAPVPTVVAQLRRVFRTGRTQSLAWRRQQLEGIERFCDEREAEIVAAVAADLGRGPVEAWLGEIAGSRAEASHAKRHLRRWMLPTPRPLPATQLPGWAMTRPEPKGTVLIISPWNYPVFLTLGPLVAAVAAGNTVVVKPSEIAPATSRMLAEWLPRYLDPEAVAVVEGDASVTQELLAQGFDHALFTGGTEIGRKIMAGAAPHLTPVTLELGGKSPVIVDATADLEVTAKRLAWVKLLNSGQTCIAPDYVLAHSDVHDELVDRIGTHLAAFRSGEPAGQPIVNERQFDRLVSAIAATQGRVAHGGGSDPDTLRIEPTVVVGPALDEPLMSEEIFGPVLPVLRVGSLDEAIDFVNDRPKPLATYLFSRSRVARRRIVAEVPAGGTVVNHVAMHCLVPSLPFGGVGPSGMGAYHGHAGFAEFSHRKSVLVKSFRPDPSIIYPPYSDRAVKIIRRLF</sequence>
<evidence type="ECO:0000256" key="4">
    <source>
        <dbReference type="PROSITE-ProRule" id="PRU10007"/>
    </source>
</evidence>
<dbReference type="Proteomes" id="UP001500301">
    <property type="component" value="Unassembled WGS sequence"/>
</dbReference>
<proteinExistence type="inferred from homology"/>
<dbReference type="Gene3D" id="3.40.309.10">
    <property type="entry name" value="Aldehyde Dehydrogenase, Chain A, domain 2"/>
    <property type="match status" value="1"/>
</dbReference>
<dbReference type="PIRSF" id="PIRSF036492">
    <property type="entry name" value="ALDH"/>
    <property type="match status" value="1"/>
</dbReference>
<dbReference type="PROSITE" id="PS00070">
    <property type="entry name" value="ALDEHYDE_DEHYDR_CYS"/>
    <property type="match status" value="1"/>
</dbReference>
<gene>
    <name evidence="7" type="ORF">GCM10022263_05350</name>
</gene>
<dbReference type="SUPFAM" id="SSF53720">
    <property type="entry name" value="ALDH-like"/>
    <property type="match status" value="1"/>
</dbReference>
<dbReference type="Pfam" id="PF00171">
    <property type="entry name" value="Aldedh"/>
    <property type="match status" value="1"/>
</dbReference>
<keyword evidence="8" id="KW-1185">Reference proteome</keyword>
<reference evidence="8" key="1">
    <citation type="journal article" date="2019" name="Int. J. Syst. Evol. Microbiol.">
        <title>The Global Catalogue of Microorganisms (GCM) 10K type strain sequencing project: providing services to taxonomists for standard genome sequencing and annotation.</title>
        <authorList>
            <consortium name="The Broad Institute Genomics Platform"/>
            <consortium name="The Broad Institute Genome Sequencing Center for Infectious Disease"/>
            <person name="Wu L."/>
            <person name="Ma J."/>
        </authorList>
    </citation>
    <scope>NUCLEOTIDE SEQUENCE [LARGE SCALE GENOMIC DNA]</scope>
    <source>
        <strain evidence="8">JCM 17460</strain>
    </source>
</reference>
<comment type="caution">
    <text evidence="7">The sequence shown here is derived from an EMBL/GenBank/DDBJ whole genome shotgun (WGS) entry which is preliminary data.</text>
</comment>
<evidence type="ECO:0000259" key="6">
    <source>
        <dbReference type="Pfam" id="PF00171"/>
    </source>
</evidence>
<protein>
    <recommendedName>
        <fullName evidence="3">Aldehyde dehydrogenase</fullName>
    </recommendedName>
</protein>
<accession>A0ABP6USY4</accession>
<feature type="domain" description="Aldehyde dehydrogenase" evidence="6">
    <location>
        <begin position="18"/>
        <end position="440"/>
    </location>
</feature>
<dbReference type="PANTHER" id="PTHR43570:SF16">
    <property type="entry name" value="ALDEHYDE DEHYDROGENASE TYPE III, ISOFORM Q"/>
    <property type="match status" value="1"/>
</dbReference>
<dbReference type="InterPro" id="IPR016163">
    <property type="entry name" value="Ald_DH_C"/>
</dbReference>
<evidence type="ECO:0000313" key="7">
    <source>
        <dbReference type="EMBL" id="GAA3520392.1"/>
    </source>
</evidence>
<dbReference type="EMBL" id="BAABBB010000004">
    <property type="protein sequence ID" value="GAA3520392.1"/>
    <property type="molecule type" value="Genomic_DNA"/>
</dbReference>